<dbReference type="AlphaFoldDB" id="A0AAV4MTS3"/>
<evidence type="ECO:0000256" key="2">
    <source>
        <dbReference type="ARBA" id="ARBA00010663"/>
    </source>
</evidence>
<gene>
    <name evidence="12" type="primary">GPR83</name>
    <name evidence="12" type="ORF">CEXT_341831</name>
</gene>
<accession>A0AAV4MTS3</accession>
<feature type="transmembrane region" description="Helical" evidence="10">
    <location>
        <begin position="41"/>
        <end position="64"/>
    </location>
</feature>
<dbReference type="GO" id="GO:0043005">
    <property type="term" value="C:neuron projection"/>
    <property type="evidence" value="ECO:0007669"/>
    <property type="project" value="TreeGrafter"/>
</dbReference>
<comment type="subcellular location">
    <subcellularLocation>
        <location evidence="1">Membrane</location>
        <topology evidence="1">Multi-pass membrane protein</topology>
    </subcellularLocation>
</comment>
<evidence type="ECO:0000259" key="11">
    <source>
        <dbReference type="PROSITE" id="PS50262"/>
    </source>
</evidence>
<protein>
    <submittedName>
        <fullName evidence="12">Probable G-protein coupled receptor 83</fullName>
    </submittedName>
</protein>
<dbReference type="Pfam" id="PF00001">
    <property type="entry name" value="7tm_1"/>
    <property type="match status" value="1"/>
</dbReference>
<evidence type="ECO:0000256" key="9">
    <source>
        <dbReference type="RuleBase" id="RU000688"/>
    </source>
</evidence>
<dbReference type="SUPFAM" id="SSF81321">
    <property type="entry name" value="Family A G protein-coupled receptor-like"/>
    <property type="match status" value="2"/>
</dbReference>
<evidence type="ECO:0000256" key="7">
    <source>
        <dbReference type="ARBA" id="ARBA00023170"/>
    </source>
</evidence>
<keyword evidence="3 9" id="KW-0812">Transmembrane</keyword>
<evidence type="ECO:0000313" key="13">
    <source>
        <dbReference type="Proteomes" id="UP001054945"/>
    </source>
</evidence>
<proteinExistence type="inferred from homology"/>
<feature type="domain" description="G-protein coupled receptors family 1 profile" evidence="11">
    <location>
        <begin position="57"/>
        <end position="147"/>
    </location>
</feature>
<dbReference type="PROSITE" id="PS50262">
    <property type="entry name" value="G_PROTEIN_RECEP_F1_2"/>
    <property type="match status" value="1"/>
</dbReference>
<dbReference type="PANTHER" id="PTHR24235">
    <property type="entry name" value="NEUROPEPTIDE Y RECEPTOR"/>
    <property type="match status" value="1"/>
</dbReference>
<comment type="caution">
    <text evidence="12">The sequence shown here is derived from an EMBL/GenBank/DDBJ whole genome shotgun (WGS) entry which is preliminary data.</text>
</comment>
<evidence type="ECO:0000256" key="5">
    <source>
        <dbReference type="ARBA" id="ARBA00023040"/>
    </source>
</evidence>
<evidence type="ECO:0000256" key="10">
    <source>
        <dbReference type="SAM" id="Phobius"/>
    </source>
</evidence>
<evidence type="ECO:0000256" key="1">
    <source>
        <dbReference type="ARBA" id="ARBA00004141"/>
    </source>
</evidence>
<dbReference type="InterPro" id="IPR000276">
    <property type="entry name" value="GPCR_Rhodpsn"/>
</dbReference>
<dbReference type="PROSITE" id="PS00237">
    <property type="entry name" value="G_PROTEIN_RECEP_F1_1"/>
    <property type="match status" value="1"/>
</dbReference>
<dbReference type="GO" id="GO:0008188">
    <property type="term" value="F:neuropeptide receptor activity"/>
    <property type="evidence" value="ECO:0007669"/>
    <property type="project" value="TreeGrafter"/>
</dbReference>
<organism evidence="12 13">
    <name type="scientific">Caerostris extrusa</name>
    <name type="common">Bark spider</name>
    <name type="synonym">Caerostris bankana</name>
    <dbReference type="NCBI Taxonomy" id="172846"/>
    <lineage>
        <taxon>Eukaryota</taxon>
        <taxon>Metazoa</taxon>
        <taxon>Ecdysozoa</taxon>
        <taxon>Arthropoda</taxon>
        <taxon>Chelicerata</taxon>
        <taxon>Arachnida</taxon>
        <taxon>Araneae</taxon>
        <taxon>Araneomorphae</taxon>
        <taxon>Entelegynae</taxon>
        <taxon>Araneoidea</taxon>
        <taxon>Araneidae</taxon>
        <taxon>Caerostris</taxon>
    </lineage>
</organism>
<feature type="transmembrane region" description="Helical" evidence="10">
    <location>
        <begin position="76"/>
        <end position="96"/>
    </location>
</feature>
<evidence type="ECO:0000256" key="6">
    <source>
        <dbReference type="ARBA" id="ARBA00023136"/>
    </source>
</evidence>
<keyword evidence="4 10" id="KW-1133">Transmembrane helix</keyword>
<dbReference type="PANTHER" id="PTHR24235:SF29">
    <property type="entry name" value="GH23382P"/>
    <property type="match status" value="1"/>
</dbReference>
<keyword evidence="8 9" id="KW-0807">Transducer</keyword>
<keyword evidence="6 10" id="KW-0472">Membrane</keyword>
<evidence type="ECO:0000256" key="8">
    <source>
        <dbReference type="ARBA" id="ARBA00023224"/>
    </source>
</evidence>
<keyword evidence="13" id="KW-1185">Reference proteome</keyword>
<dbReference type="GO" id="GO:0042923">
    <property type="term" value="F:neuropeptide binding"/>
    <property type="evidence" value="ECO:0007669"/>
    <property type="project" value="TreeGrafter"/>
</dbReference>
<dbReference type="EMBL" id="BPLR01020154">
    <property type="protein sequence ID" value="GIX75274.1"/>
    <property type="molecule type" value="Genomic_DNA"/>
</dbReference>
<keyword evidence="5 9" id="KW-0297">G-protein coupled receptor</keyword>
<comment type="similarity">
    <text evidence="2 9">Belongs to the G-protein coupled receptor 1 family.</text>
</comment>
<dbReference type="PRINTS" id="PR00237">
    <property type="entry name" value="GPCRRHODOPSN"/>
</dbReference>
<evidence type="ECO:0000256" key="4">
    <source>
        <dbReference type="ARBA" id="ARBA00022989"/>
    </source>
</evidence>
<dbReference type="InterPro" id="IPR017452">
    <property type="entry name" value="GPCR_Rhodpsn_7TM"/>
</dbReference>
<reference evidence="12 13" key="1">
    <citation type="submission" date="2021-06" db="EMBL/GenBank/DDBJ databases">
        <title>Caerostris extrusa draft genome.</title>
        <authorList>
            <person name="Kono N."/>
            <person name="Arakawa K."/>
        </authorList>
    </citation>
    <scope>NUCLEOTIDE SEQUENCE [LARGE SCALE GENOMIC DNA]</scope>
</reference>
<dbReference type="GO" id="GO:0005886">
    <property type="term" value="C:plasma membrane"/>
    <property type="evidence" value="ECO:0007669"/>
    <property type="project" value="TreeGrafter"/>
</dbReference>
<evidence type="ECO:0000313" key="12">
    <source>
        <dbReference type="EMBL" id="GIX75274.1"/>
    </source>
</evidence>
<dbReference type="Gene3D" id="1.20.1070.10">
    <property type="entry name" value="Rhodopsin 7-helix transmembrane proteins"/>
    <property type="match status" value="2"/>
</dbReference>
<name>A0AAV4MTS3_CAEEX</name>
<sequence>MNITEIEIFENITKDFPSNSQKNKLWSSVFASDPRLTTRDIFMMMSYTIIVLVSIFGNLLVCSIVARNPSLRGSTYVFIANLALSDLLMTILNIPFNVARLLLNNWPFGAFICSFVPLMQVTFVYVSTFTMTCIATDRYRIISKPLRPRLTTVQTSHSMPNSLPGQYESLDNAVYGPHAIRLAPVSRRSSLLPHRGQSLGSKCSGVVTEAQLISQARAKRKVNNQDADPCRYTVRLVLVAPECLSLAQRIQRHSVFLQILDAHHDFLRLPLAGMSSVCYNPFVYCCLNEHFRSGAVSCFHCLQSIGKKMHLQV</sequence>
<evidence type="ECO:0000256" key="3">
    <source>
        <dbReference type="ARBA" id="ARBA00022692"/>
    </source>
</evidence>
<feature type="transmembrane region" description="Helical" evidence="10">
    <location>
        <begin position="108"/>
        <end position="134"/>
    </location>
</feature>
<dbReference type="Proteomes" id="UP001054945">
    <property type="component" value="Unassembled WGS sequence"/>
</dbReference>
<keyword evidence="7 9" id="KW-0675">Receptor</keyword>